<accession>A0ABP7EZY7</accession>
<evidence type="ECO:0000313" key="3">
    <source>
        <dbReference type="Proteomes" id="UP001499884"/>
    </source>
</evidence>
<dbReference type="EMBL" id="BAABEP010000015">
    <property type="protein sequence ID" value="GAA3728588.1"/>
    <property type="molecule type" value="Genomic_DNA"/>
</dbReference>
<keyword evidence="3" id="KW-1185">Reference proteome</keyword>
<reference evidence="3" key="1">
    <citation type="journal article" date="2019" name="Int. J. Syst. Evol. Microbiol.">
        <title>The Global Catalogue of Microorganisms (GCM) 10K type strain sequencing project: providing services to taxonomists for standard genome sequencing and annotation.</title>
        <authorList>
            <consortium name="The Broad Institute Genomics Platform"/>
            <consortium name="The Broad Institute Genome Sequencing Center for Infectious Disease"/>
            <person name="Wu L."/>
            <person name="Ma J."/>
        </authorList>
    </citation>
    <scope>NUCLEOTIDE SEQUENCE [LARGE SCALE GENOMIC DNA]</scope>
    <source>
        <strain evidence="3">JCM 30846</strain>
    </source>
</reference>
<organism evidence="2 3">
    <name type="scientific">Streptomyces tremellae</name>
    <dbReference type="NCBI Taxonomy" id="1124239"/>
    <lineage>
        <taxon>Bacteria</taxon>
        <taxon>Bacillati</taxon>
        <taxon>Actinomycetota</taxon>
        <taxon>Actinomycetes</taxon>
        <taxon>Kitasatosporales</taxon>
        <taxon>Streptomycetaceae</taxon>
        <taxon>Streptomyces</taxon>
    </lineage>
</organism>
<feature type="compositionally biased region" description="Basic and acidic residues" evidence="1">
    <location>
        <begin position="1"/>
        <end position="14"/>
    </location>
</feature>
<sequence>MERGEADGRERGGPADDMVAQRLDGGGRHVVAASDGEAESEALGPVRGTQDDVGCRVVGVRVHRVGAVELLRGGEADVVDLEPGDALTHARAPSCDQKNIGPLGSSDV</sequence>
<name>A0ABP7EZY7_9ACTN</name>
<evidence type="ECO:0000256" key="1">
    <source>
        <dbReference type="SAM" id="MobiDB-lite"/>
    </source>
</evidence>
<dbReference type="Proteomes" id="UP001499884">
    <property type="component" value="Unassembled WGS sequence"/>
</dbReference>
<comment type="caution">
    <text evidence="2">The sequence shown here is derived from an EMBL/GenBank/DDBJ whole genome shotgun (WGS) entry which is preliminary data.</text>
</comment>
<gene>
    <name evidence="2" type="ORF">GCM10023082_28090</name>
</gene>
<proteinExistence type="predicted"/>
<feature type="region of interest" description="Disordered" evidence="1">
    <location>
        <begin position="1"/>
        <end position="50"/>
    </location>
</feature>
<evidence type="ECO:0000313" key="2">
    <source>
        <dbReference type="EMBL" id="GAA3728588.1"/>
    </source>
</evidence>
<protein>
    <submittedName>
        <fullName evidence="2">Uncharacterized protein</fullName>
    </submittedName>
</protein>
<feature type="region of interest" description="Disordered" evidence="1">
    <location>
        <begin position="88"/>
        <end position="108"/>
    </location>
</feature>